<evidence type="ECO:0000256" key="6">
    <source>
        <dbReference type="ARBA" id="ARBA00022989"/>
    </source>
</evidence>
<dbReference type="InterPro" id="IPR045378">
    <property type="entry name" value="LNT_N"/>
</dbReference>
<organism evidence="11 12">
    <name type="scientific">Asticcacaulis machinosus</name>
    <dbReference type="NCBI Taxonomy" id="2984211"/>
    <lineage>
        <taxon>Bacteria</taxon>
        <taxon>Pseudomonadati</taxon>
        <taxon>Pseudomonadota</taxon>
        <taxon>Alphaproteobacteria</taxon>
        <taxon>Caulobacterales</taxon>
        <taxon>Caulobacteraceae</taxon>
        <taxon>Asticcacaulis</taxon>
    </lineage>
</organism>
<proteinExistence type="inferred from homology"/>
<comment type="catalytic activity">
    <reaction evidence="9">
        <text>N-terminal S-1,2-diacyl-sn-glyceryl-L-cysteinyl-[lipoprotein] + a glycerophospholipid = N-acyl-S-1,2-diacyl-sn-glyceryl-L-cysteinyl-[lipoprotein] + a 2-acyl-sn-glycero-3-phospholipid + H(+)</text>
        <dbReference type="Rhea" id="RHEA:48228"/>
        <dbReference type="Rhea" id="RHEA-COMP:14681"/>
        <dbReference type="Rhea" id="RHEA-COMP:14684"/>
        <dbReference type="ChEBI" id="CHEBI:15378"/>
        <dbReference type="ChEBI" id="CHEBI:136912"/>
        <dbReference type="ChEBI" id="CHEBI:140656"/>
        <dbReference type="ChEBI" id="CHEBI:140657"/>
        <dbReference type="ChEBI" id="CHEBI:140660"/>
        <dbReference type="EC" id="2.3.1.269"/>
    </reaction>
</comment>
<dbReference type="InterPro" id="IPR036526">
    <property type="entry name" value="C-N_Hydrolase_sf"/>
</dbReference>
<reference evidence="11 12" key="1">
    <citation type="submission" date="2023-01" db="EMBL/GenBank/DDBJ databases">
        <title>Novel species of the genus Asticcacaulis isolated from rivers.</title>
        <authorList>
            <person name="Lu H."/>
        </authorList>
    </citation>
    <scope>NUCLEOTIDE SEQUENCE [LARGE SCALE GENOMIC DNA]</scope>
    <source>
        <strain evidence="11 12">LKC15W</strain>
    </source>
</reference>
<name>A0ABT5HKI8_9CAUL</name>
<keyword evidence="7 9" id="KW-0472">Membrane</keyword>
<dbReference type="PANTHER" id="PTHR38686:SF1">
    <property type="entry name" value="APOLIPOPROTEIN N-ACYLTRANSFERASE"/>
    <property type="match status" value="1"/>
</dbReference>
<feature type="transmembrane region" description="Helical" evidence="9">
    <location>
        <begin position="536"/>
        <end position="556"/>
    </location>
</feature>
<dbReference type="InterPro" id="IPR003010">
    <property type="entry name" value="C-N_Hydrolase"/>
</dbReference>
<keyword evidence="6 9" id="KW-1133">Transmembrane helix</keyword>
<gene>
    <name evidence="9 11" type="primary">lnt</name>
    <name evidence="11" type="ORF">PQU98_11505</name>
</gene>
<evidence type="ECO:0000256" key="1">
    <source>
        <dbReference type="ARBA" id="ARBA00004651"/>
    </source>
</evidence>
<dbReference type="CDD" id="cd07571">
    <property type="entry name" value="ALP_N-acyl_transferase"/>
    <property type="match status" value="1"/>
</dbReference>
<dbReference type="RefSeq" id="WP_272745085.1">
    <property type="nucleotide sequence ID" value="NZ_JAQQKV010000002.1"/>
</dbReference>
<keyword evidence="3 9" id="KW-1003">Cell membrane</keyword>
<dbReference type="Proteomes" id="UP001218579">
    <property type="component" value="Unassembled WGS sequence"/>
</dbReference>
<dbReference type="Pfam" id="PF00795">
    <property type="entry name" value="CN_hydrolase"/>
    <property type="match status" value="1"/>
</dbReference>
<keyword evidence="12" id="KW-1185">Reference proteome</keyword>
<dbReference type="Gene3D" id="3.60.110.10">
    <property type="entry name" value="Carbon-nitrogen hydrolase"/>
    <property type="match status" value="1"/>
</dbReference>
<feature type="transmembrane region" description="Helical" evidence="9">
    <location>
        <begin position="77"/>
        <end position="97"/>
    </location>
</feature>
<evidence type="ECO:0000256" key="4">
    <source>
        <dbReference type="ARBA" id="ARBA00022679"/>
    </source>
</evidence>
<evidence type="ECO:0000259" key="10">
    <source>
        <dbReference type="PROSITE" id="PS50263"/>
    </source>
</evidence>
<sequence length="563" mass="61840">MLSEDIRTRIAAFGAKLSPYMRFLGPQYLGPKRLAALAGALAALAHPPFGFLPGLFGYGLLLYVLNSDLGPKPLKRAFAVGFWAGFVYFLISCFWVAEAFLVDAETFGWMAPFAVMILPAMIAFFWGLFGAVYARFAPKSGVKSLLCFAVWFCGFEMIRGWIFTGFPWNPAGASWEAGSAMSQMAAVVGVYGLSLITVMAFASIAIIKPALGLKGYRPVMVAAGALGVCFAFGQYRLISTQITPSETSVRLVQTNIGQEAKWTESEFSRIVRDYVAMTRAAPKYAKWSAQGADYGRRPDIVIWPEGALPASAEELFSASSWTSEVFARLLEADQTLMMGVYRSDLDKSGNMVWRNTMLVIQQKAHETRIVAAYDKFKLVPFGEFLPFENLLARIGLKNLVNIGDGFTPGDRTKAMSVDGLPAFLPLICYEGLFPALDQSNYSFGKKDNRPEWIVNISNDAWFGPTSGPVQHLNLSAYRAIEQGLPMVRSTPTGISVVIDPLGRVIPSTKLGTGHSGYIDVMIPKVVKLTAHGKFHVIYVTFISIFCLILLPYNTLLRPVKKTS</sequence>
<keyword evidence="5 9" id="KW-0812">Transmembrane</keyword>
<dbReference type="PROSITE" id="PS50263">
    <property type="entry name" value="CN_HYDROLASE"/>
    <property type="match status" value="1"/>
</dbReference>
<dbReference type="PANTHER" id="PTHR38686">
    <property type="entry name" value="APOLIPOPROTEIN N-ACYLTRANSFERASE"/>
    <property type="match status" value="1"/>
</dbReference>
<comment type="similarity">
    <text evidence="2 9">Belongs to the CN hydrolase family. Apolipoprotein N-acyltransferase subfamily.</text>
</comment>
<feature type="transmembrane region" description="Helical" evidence="9">
    <location>
        <begin position="34"/>
        <end position="65"/>
    </location>
</feature>
<comment type="function">
    <text evidence="9">Catalyzes the phospholipid dependent N-acylation of the N-terminal cysteine of apolipoprotein, the last step in lipoprotein maturation.</text>
</comment>
<protein>
    <recommendedName>
        <fullName evidence="9">Apolipoprotein N-acyltransferase</fullName>
        <shortName evidence="9">ALP N-acyltransferase</shortName>
        <ecNumber evidence="9">2.3.1.269</ecNumber>
    </recommendedName>
</protein>
<dbReference type="NCBIfam" id="TIGR00546">
    <property type="entry name" value="lnt"/>
    <property type="match status" value="1"/>
</dbReference>
<dbReference type="SUPFAM" id="SSF56317">
    <property type="entry name" value="Carbon-nitrogen hydrolase"/>
    <property type="match status" value="1"/>
</dbReference>
<keyword evidence="4 9" id="KW-0808">Transferase</keyword>
<evidence type="ECO:0000313" key="11">
    <source>
        <dbReference type="EMBL" id="MDC7676761.1"/>
    </source>
</evidence>
<accession>A0ABT5HKI8</accession>
<dbReference type="EC" id="2.3.1.269" evidence="9"/>
<evidence type="ECO:0000256" key="3">
    <source>
        <dbReference type="ARBA" id="ARBA00022475"/>
    </source>
</evidence>
<evidence type="ECO:0000256" key="9">
    <source>
        <dbReference type="HAMAP-Rule" id="MF_01148"/>
    </source>
</evidence>
<feature type="transmembrane region" description="Helical" evidence="9">
    <location>
        <begin position="184"/>
        <end position="207"/>
    </location>
</feature>
<comment type="caution">
    <text evidence="11">The sequence shown here is derived from an EMBL/GenBank/DDBJ whole genome shotgun (WGS) entry which is preliminary data.</text>
</comment>
<dbReference type="HAMAP" id="MF_01148">
    <property type="entry name" value="Lnt"/>
    <property type="match status" value="1"/>
</dbReference>
<keyword evidence="8 9" id="KW-0012">Acyltransferase</keyword>
<feature type="transmembrane region" description="Helical" evidence="9">
    <location>
        <begin position="219"/>
        <end position="238"/>
    </location>
</feature>
<dbReference type="EMBL" id="JAQQKV010000002">
    <property type="protein sequence ID" value="MDC7676761.1"/>
    <property type="molecule type" value="Genomic_DNA"/>
</dbReference>
<evidence type="ECO:0000256" key="5">
    <source>
        <dbReference type="ARBA" id="ARBA00022692"/>
    </source>
</evidence>
<evidence type="ECO:0000256" key="2">
    <source>
        <dbReference type="ARBA" id="ARBA00010065"/>
    </source>
</evidence>
<feature type="domain" description="CN hydrolase" evidence="10">
    <location>
        <begin position="252"/>
        <end position="524"/>
    </location>
</feature>
<comment type="pathway">
    <text evidence="9">Protein modification; lipoprotein biosynthesis (N-acyl transfer).</text>
</comment>
<evidence type="ECO:0000313" key="12">
    <source>
        <dbReference type="Proteomes" id="UP001218579"/>
    </source>
</evidence>
<feature type="transmembrane region" description="Helical" evidence="9">
    <location>
        <begin position="109"/>
        <end position="133"/>
    </location>
</feature>
<evidence type="ECO:0000256" key="7">
    <source>
        <dbReference type="ARBA" id="ARBA00023136"/>
    </source>
</evidence>
<evidence type="ECO:0000256" key="8">
    <source>
        <dbReference type="ARBA" id="ARBA00023315"/>
    </source>
</evidence>
<comment type="subcellular location">
    <subcellularLocation>
        <location evidence="1 9">Cell membrane</location>
        <topology evidence="1 9">Multi-pass membrane protein</topology>
    </subcellularLocation>
</comment>
<dbReference type="InterPro" id="IPR004563">
    <property type="entry name" value="Apolipo_AcylTrfase"/>
</dbReference>
<feature type="transmembrane region" description="Helical" evidence="9">
    <location>
        <begin position="145"/>
        <end position="164"/>
    </location>
</feature>
<dbReference type="Pfam" id="PF20154">
    <property type="entry name" value="LNT_N"/>
    <property type="match status" value="1"/>
</dbReference>